<gene>
    <name evidence="2" type="ORF">E2626_14590</name>
</gene>
<proteinExistence type="predicted"/>
<dbReference type="OrthoDB" id="9882118at2"/>
<comment type="caution">
    <text evidence="2">The sequence shown here is derived from an EMBL/GenBank/DDBJ whole genome shotgun (WGS) entry which is preliminary data.</text>
</comment>
<keyword evidence="1" id="KW-0472">Membrane</keyword>
<evidence type="ECO:0000313" key="3">
    <source>
        <dbReference type="Proteomes" id="UP000297776"/>
    </source>
</evidence>
<protein>
    <submittedName>
        <fullName evidence="2">Uncharacterized protein</fullName>
    </submittedName>
</protein>
<feature type="transmembrane region" description="Helical" evidence="1">
    <location>
        <begin position="32"/>
        <end position="51"/>
    </location>
</feature>
<dbReference type="Proteomes" id="UP000297776">
    <property type="component" value="Unassembled WGS sequence"/>
</dbReference>
<reference evidence="2 3" key="1">
    <citation type="submission" date="2019-03" db="EMBL/GenBank/DDBJ databases">
        <authorList>
            <person name="Yang Y."/>
        </authorList>
    </citation>
    <scope>NUCLEOTIDE SEQUENCE [LARGE SCALE GENOMIC DNA]</scope>
    <source>
        <strain evidence="2 3">ASL-1</strain>
    </source>
</reference>
<evidence type="ECO:0000256" key="1">
    <source>
        <dbReference type="SAM" id="Phobius"/>
    </source>
</evidence>
<dbReference type="EMBL" id="SORX01000010">
    <property type="protein sequence ID" value="TFD99484.1"/>
    <property type="molecule type" value="Genomic_DNA"/>
</dbReference>
<keyword evidence="1" id="KW-0812">Transmembrane</keyword>
<name>A0A4Y8LBE0_9BACL</name>
<keyword evidence="3" id="KW-1185">Reference proteome</keyword>
<accession>A0A4Y8LBE0</accession>
<sequence>MTLKSASAITFIIGIFLVITGWVRSWGSETDVAFYIGGVLFIVIGEMAELINERLKEIEKELNSRYY</sequence>
<feature type="transmembrane region" description="Helical" evidence="1">
    <location>
        <begin position="7"/>
        <end position="26"/>
    </location>
</feature>
<dbReference type="AlphaFoldDB" id="A0A4Y8LBE0"/>
<evidence type="ECO:0000313" key="2">
    <source>
        <dbReference type="EMBL" id="TFD99484.1"/>
    </source>
</evidence>
<dbReference type="RefSeq" id="WP_134382526.1">
    <property type="nucleotide sequence ID" value="NZ_SORX01000010.1"/>
</dbReference>
<organism evidence="2 3">
    <name type="scientific">Jeotgalibacillus salarius</name>
    <dbReference type="NCBI Taxonomy" id="546023"/>
    <lineage>
        <taxon>Bacteria</taxon>
        <taxon>Bacillati</taxon>
        <taxon>Bacillota</taxon>
        <taxon>Bacilli</taxon>
        <taxon>Bacillales</taxon>
        <taxon>Caryophanaceae</taxon>
        <taxon>Jeotgalibacillus</taxon>
    </lineage>
</organism>
<keyword evidence="1" id="KW-1133">Transmembrane helix</keyword>